<evidence type="ECO:0000313" key="2">
    <source>
        <dbReference type="EMBL" id="XBS71447.1"/>
    </source>
</evidence>
<dbReference type="InterPro" id="IPR006311">
    <property type="entry name" value="TAT_signal"/>
</dbReference>
<protein>
    <submittedName>
        <fullName evidence="2">Aldo/keto reductase</fullName>
    </submittedName>
</protein>
<gene>
    <name evidence="2" type="ORF">ABK905_11230</name>
</gene>
<sequence length="212" mass="22547">MAGLTRRQFCLAGAAIGLLGGRGMAQQEKPGVPLPDGSRAPALGQGSWHLAQGRHPAAQEEDALRTGISLGMTLLDTAEMYGDGRAEKMVGRVIAGQRDKVFVVSKVLPQHAATARDIRQACAGSLSRLGTSYLDLYLLHWRGDIANLGVVVETFESLRREGSIRRWGGSPTSRWRTWKTCIACPAATPAPSIRCSIALPAGASREICCPGA</sequence>
<evidence type="ECO:0000259" key="1">
    <source>
        <dbReference type="Pfam" id="PF00248"/>
    </source>
</evidence>
<dbReference type="SUPFAM" id="SSF51430">
    <property type="entry name" value="NAD(P)-linked oxidoreductase"/>
    <property type="match status" value="1"/>
</dbReference>
<feature type="domain" description="NADP-dependent oxidoreductase" evidence="1">
    <location>
        <begin position="43"/>
        <end position="175"/>
    </location>
</feature>
<dbReference type="EMBL" id="CP157947">
    <property type="protein sequence ID" value="XBS71447.1"/>
    <property type="molecule type" value="Genomic_DNA"/>
</dbReference>
<name>A0AAU7QEU4_9GAMM</name>
<reference evidence="2" key="1">
    <citation type="submission" date="2024-06" db="EMBL/GenBank/DDBJ databases">
        <authorList>
            <person name="Coelho C."/>
            <person name="Bento M."/>
            <person name="Garcia E."/>
            <person name="Camelo A."/>
            <person name="Brandao I."/>
            <person name="Espirito Santo C."/>
            <person name="Trovao J."/>
            <person name="Verissimo A."/>
            <person name="Costa J."/>
            <person name="Tiago I."/>
        </authorList>
    </citation>
    <scope>NUCLEOTIDE SEQUENCE</scope>
    <source>
        <strain evidence="2">KWT182</strain>
    </source>
</reference>
<dbReference type="PANTHER" id="PTHR43638:SF3">
    <property type="entry name" value="ALDEHYDE REDUCTASE"/>
    <property type="match status" value="1"/>
</dbReference>
<organism evidence="2">
    <name type="scientific">Acerihabitans sp. KWT182</name>
    <dbReference type="NCBI Taxonomy" id="3157919"/>
    <lineage>
        <taxon>Bacteria</taxon>
        <taxon>Pseudomonadati</taxon>
        <taxon>Pseudomonadota</taxon>
        <taxon>Gammaproteobacteria</taxon>
        <taxon>Enterobacterales</taxon>
        <taxon>Pectobacteriaceae</taxon>
        <taxon>Acerihabitans</taxon>
    </lineage>
</organism>
<dbReference type="Pfam" id="PF00248">
    <property type="entry name" value="Aldo_ket_red"/>
    <property type="match status" value="1"/>
</dbReference>
<dbReference type="InterPro" id="IPR023210">
    <property type="entry name" value="NADP_OxRdtase_dom"/>
</dbReference>
<accession>A0AAU7QEU4</accession>
<dbReference type="PROSITE" id="PS51318">
    <property type="entry name" value="TAT"/>
    <property type="match status" value="1"/>
</dbReference>
<dbReference type="Gene3D" id="3.20.20.100">
    <property type="entry name" value="NADP-dependent oxidoreductase domain"/>
    <property type="match status" value="1"/>
</dbReference>
<dbReference type="PANTHER" id="PTHR43638">
    <property type="entry name" value="OXIDOREDUCTASE, ALDO/KETO REDUCTASE FAMILY PROTEIN"/>
    <property type="match status" value="1"/>
</dbReference>
<dbReference type="AlphaFoldDB" id="A0AAU7QEU4"/>
<proteinExistence type="predicted"/>
<dbReference type="InterPro" id="IPR036812">
    <property type="entry name" value="NAD(P)_OxRdtase_dom_sf"/>
</dbReference>